<evidence type="ECO:0000313" key="14">
    <source>
        <dbReference type="EMBL" id="CAG9809611.1"/>
    </source>
</evidence>
<comment type="subcellular location">
    <subcellularLocation>
        <location evidence="2 11">Mitochondrion</location>
    </subcellularLocation>
</comment>
<name>A0A9N9WX39_9DIPT</name>
<keyword evidence="7 11" id="KW-0809">Transit peptide</keyword>
<dbReference type="PANTHER" id="PTHR43757:SF16">
    <property type="entry name" value="AMINOMETHYLTRANSFERASE, MITOCHONDRIAL"/>
    <property type="match status" value="1"/>
</dbReference>
<dbReference type="GO" id="GO:0005739">
    <property type="term" value="C:mitochondrion"/>
    <property type="evidence" value="ECO:0007669"/>
    <property type="project" value="UniProtKB-SubCell"/>
</dbReference>
<dbReference type="GO" id="GO:0005960">
    <property type="term" value="C:glycine cleavage complex"/>
    <property type="evidence" value="ECO:0007669"/>
    <property type="project" value="InterPro"/>
</dbReference>
<evidence type="ECO:0000313" key="15">
    <source>
        <dbReference type="Proteomes" id="UP001153620"/>
    </source>
</evidence>
<evidence type="ECO:0000256" key="6">
    <source>
        <dbReference type="ARBA" id="ARBA00022679"/>
    </source>
</evidence>
<comment type="catalytic activity">
    <reaction evidence="9 11">
        <text>N(6)-[(R)-S(8)-aminomethyldihydrolipoyl]-L-lysyl-[protein] + (6S)-5,6,7,8-tetrahydrofolate = N(6)-[(R)-dihydrolipoyl]-L-lysyl-[protein] + (6R)-5,10-methylene-5,6,7,8-tetrahydrofolate + NH4(+)</text>
        <dbReference type="Rhea" id="RHEA:16945"/>
        <dbReference type="Rhea" id="RHEA-COMP:10475"/>
        <dbReference type="Rhea" id="RHEA-COMP:10492"/>
        <dbReference type="ChEBI" id="CHEBI:15636"/>
        <dbReference type="ChEBI" id="CHEBI:28938"/>
        <dbReference type="ChEBI" id="CHEBI:57453"/>
        <dbReference type="ChEBI" id="CHEBI:83100"/>
        <dbReference type="ChEBI" id="CHEBI:83143"/>
        <dbReference type="EC" id="2.1.2.10"/>
    </reaction>
</comment>
<dbReference type="SUPFAM" id="SSF103025">
    <property type="entry name" value="Folate-binding domain"/>
    <property type="match status" value="1"/>
</dbReference>
<dbReference type="Gene3D" id="3.30.70.1400">
    <property type="entry name" value="Aminomethyltransferase beta-barrel domains"/>
    <property type="match status" value="1"/>
</dbReference>
<proteinExistence type="inferred from homology"/>
<keyword evidence="8 11" id="KW-0496">Mitochondrion</keyword>
<dbReference type="Gene3D" id="2.40.30.110">
    <property type="entry name" value="Aminomethyltransferase beta-barrel domains"/>
    <property type="match status" value="1"/>
</dbReference>
<accession>A0A9N9WX39</accession>
<keyword evidence="15" id="KW-1185">Reference proteome</keyword>
<evidence type="ECO:0000259" key="13">
    <source>
        <dbReference type="Pfam" id="PF08669"/>
    </source>
</evidence>
<dbReference type="SUPFAM" id="SSF101790">
    <property type="entry name" value="Aminomethyltransferase beta-barrel domain"/>
    <property type="match status" value="1"/>
</dbReference>
<keyword evidence="6 11" id="KW-0808">Transferase</keyword>
<comment type="subunit">
    <text evidence="4 11">The glycine cleavage system is composed of four proteins: P, T, L and H.</text>
</comment>
<evidence type="ECO:0000256" key="2">
    <source>
        <dbReference type="ARBA" id="ARBA00004173"/>
    </source>
</evidence>
<feature type="domain" description="GCVT N-terminal" evidence="12">
    <location>
        <begin position="41"/>
        <end position="306"/>
    </location>
</feature>
<comment type="function">
    <text evidence="1 11">The glycine cleavage system catalyzes the degradation of glycine.</text>
</comment>
<dbReference type="FunFam" id="2.40.30.110:FF:000002">
    <property type="entry name" value="Aminomethyltransferase"/>
    <property type="match status" value="1"/>
</dbReference>
<evidence type="ECO:0000256" key="1">
    <source>
        <dbReference type="ARBA" id="ARBA00003631"/>
    </source>
</evidence>
<evidence type="ECO:0000256" key="5">
    <source>
        <dbReference type="ARBA" id="ARBA00022576"/>
    </source>
</evidence>
<evidence type="ECO:0000256" key="3">
    <source>
        <dbReference type="ARBA" id="ARBA00008609"/>
    </source>
</evidence>
<reference evidence="14" key="2">
    <citation type="submission" date="2022-10" db="EMBL/GenBank/DDBJ databases">
        <authorList>
            <consortium name="ENA_rothamsted_submissions"/>
            <consortium name="culmorum"/>
            <person name="King R."/>
        </authorList>
    </citation>
    <scope>NUCLEOTIDE SEQUENCE</scope>
</reference>
<dbReference type="FunFam" id="4.10.1250.10:FF:000002">
    <property type="entry name" value="Aminomethyltransferase"/>
    <property type="match status" value="1"/>
</dbReference>
<dbReference type="InterPro" id="IPR006222">
    <property type="entry name" value="GCVT_N"/>
</dbReference>
<dbReference type="InterPro" id="IPR029043">
    <property type="entry name" value="GcvT/YgfZ_C"/>
</dbReference>
<dbReference type="PIRSF" id="PIRSF006487">
    <property type="entry name" value="GcvT"/>
    <property type="match status" value="1"/>
</dbReference>
<dbReference type="AlphaFoldDB" id="A0A9N9WX39"/>
<dbReference type="NCBIfam" id="NF001567">
    <property type="entry name" value="PRK00389.1"/>
    <property type="match status" value="1"/>
</dbReference>
<dbReference type="InterPro" id="IPR006223">
    <property type="entry name" value="GcvT"/>
</dbReference>
<dbReference type="FunFam" id="3.30.70.1400:FF:000001">
    <property type="entry name" value="Aminomethyltransferase"/>
    <property type="match status" value="1"/>
</dbReference>
<dbReference type="EMBL" id="OU895879">
    <property type="protein sequence ID" value="CAG9809611.1"/>
    <property type="molecule type" value="Genomic_DNA"/>
</dbReference>
<gene>
    <name evidence="14" type="ORF">CHIRRI_LOCUS12432</name>
</gene>
<dbReference type="Gene3D" id="4.10.1250.10">
    <property type="entry name" value="Aminomethyltransferase fragment"/>
    <property type="match status" value="1"/>
</dbReference>
<dbReference type="OrthoDB" id="10263536at2759"/>
<organism evidence="14 15">
    <name type="scientific">Chironomus riparius</name>
    <dbReference type="NCBI Taxonomy" id="315576"/>
    <lineage>
        <taxon>Eukaryota</taxon>
        <taxon>Metazoa</taxon>
        <taxon>Ecdysozoa</taxon>
        <taxon>Arthropoda</taxon>
        <taxon>Hexapoda</taxon>
        <taxon>Insecta</taxon>
        <taxon>Pterygota</taxon>
        <taxon>Neoptera</taxon>
        <taxon>Endopterygota</taxon>
        <taxon>Diptera</taxon>
        <taxon>Nematocera</taxon>
        <taxon>Chironomoidea</taxon>
        <taxon>Chironomidae</taxon>
        <taxon>Chironominae</taxon>
        <taxon>Chironomus</taxon>
    </lineage>
</organism>
<feature type="binding site" evidence="10">
    <location>
        <position position="242"/>
    </location>
    <ligand>
        <name>substrate</name>
    </ligand>
</feature>
<dbReference type="Pfam" id="PF08669">
    <property type="entry name" value="GCV_T_C"/>
    <property type="match status" value="1"/>
</dbReference>
<dbReference type="Proteomes" id="UP001153620">
    <property type="component" value="Chromosome 3"/>
</dbReference>
<dbReference type="GO" id="GO:0004047">
    <property type="term" value="F:aminomethyltransferase activity"/>
    <property type="evidence" value="ECO:0007669"/>
    <property type="project" value="UniProtKB-EC"/>
</dbReference>
<dbReference type="EC" id="2.1.2.10" evidence="11"/>
<dbReference type="GO" id="GO:0008483">
    <property type="term" value="F:transaminase activity"/>
    <property type="evidence" value="ECO:0007669"/>
    <property type="project" value="UniProtKB-KW"/>
</dbReference>
<evidence type="ECO:0000256" key="4">
    <source>
        <dbReference type="ARBA" id="ARBA00011690"/>
    </source>
</evidence>
<comment type="similarity">
    <text evidence="3 11">Belongs to the GcvT family.</text>
</comment>
<reference evidence="14" key="1">
    <citation type="submission" date="2022-01" db="EMBL/GenBank/DDBJ databases">
        <authorList>
            <person name="King R."/>
        </authorList>
    </citation>
    <scope>NUCLEOTIDE SEQUENCE</scope>
</reference>
<dbReference type="InterPro" id="IPR013977">
    <property type="entry name" value="GcvT_C"/>
</dbReference>
<protein>
    <recommendedName>
        <fullName evidence="11">Aminomethyltransferase</fullName>
        <ecNumber evidence="11">2.1.2.10</ecNumber>
    </recommendedName>
    <alternativeName>
        <fullName evidence="11">Glycine cleavage system T protein</fullName>
    </alternativeName>
</protein>
<dbReference type="Gene3D" id="3.30.1360.120">
    <property type="entry name" value="Probable tRNA modification gtpase trme, domain 1"/>
    <property type="match status" value="1"/>
</dbReference>
<dbReference type="InterPro" id="IPR027266">
    <property type="entry name" value="TrmE/GcvT-like"/>
</dbReference>
<dbReference type="NCBIfam" id="TIGR00528">
    <property type="entry name" value="gcvT"/>
    <property type="match status" value="1"/>
</dbReference>
<keyword evidence="5 11" id="KW-0032">Aminotransferase</keyword>
<evidence type="ECO:0000259" key="12">
    <source>
        <dbReference type="Pfam" id="PF01571"/>
    </source>
</evidence>
<dbReference type="Pfam" id="PF01571">
    <property type="entry name" value="GCV_T"/>
    <property type="match status" value="1"/>
</dbReference>
<evidence type="ECO:0000256" key="9">
    <source>
        <dbReference type="ARBA" id="ARBA00047665"/>
    </source>
</evidence>
<evidence type="ECO:0000256" key="8">
    <source>
        <dbReference type="ARBA" id="ARBA00023128"/>
    </source>
</evidence>
<evidence type="ECO:0000256" key="10">
    <source>
        <dbReference type="PIRSR" id="PIRSR006487-1"/>
    </source>
</evidence>
<dbReference type="GO" id="GO:0006546">
    <property type="term" value="P:glycine catabolic process"/>
    <property type="evidence" value="ECO:0007669"/>
    <property type="project" value="InterPro"/>
</dbReference>
<sequence>MGLTKFLSSRLVGKRLQIKNFACFSTSPLLAQEERGKKTSLYDFHVSQGGKIVNFAGYLLPVQYSDQGIAASHVHTRTPGCASIFDVSHMLQTHITGKHAIECFETITTADIQGLQKGSGSLTVFTNKNGGILDDLIVSQVDSDFLYVVSNAARKEHDSQLIQETVEHFRTKKNKDVNVQFFDPSEKALLALQGPGSQLALQSLTKMNLSKLYFMTTTEAIVAGVKNCRITRCGYTGEDGFEISIPAESGSAVAAALLESKSANIKMAGLGARDSLRLEAGMCLYGSDIDTTTTPIEAALAWLVAKRRRTERDFLGADVILNQLKNGVTRRRVGIRMISGPPARHGVSIYANGELIGEITSGCPSPSIAGNVAMGYVKEEFKKLGTVVDLKIRDKFFKAEISKMPFVKPNYYQKPKE</sequence>
<evidence type="ECO:0000256" key="11">
    <source>
        <dbReference type="RuleBase" id="RU003981"/>
    </source>
</evidence>
<evidence type="ECO:0000256" key="7">
    <source>
        <dbReference type="ARBA" id="ARBA00022946"/>
    </source>
</evidence>
<dbReference type="InterPro" id="IPR028896">
    <property type="entry name" value="GcvT/YgfZ/DmdA"/>
</dbReference>
<feature type="domain" description="Aminomethyltransferase C-terminal" evidence="13">
    <location>
        <begin position="330"/>
        <end position="408"/>
    </location>
</feature>
<dbReference type="PANTHER" id="PTHR43757">
    <property type="entry name" value="AMINOMETHYLTRANSFERASE"/>
    <property type="match status" value="1"/>
</dbReference>